<sequence>MIRRTSGSKDPDIQASAKALRRAARRARELGMQMGTPVYVVQRGQIIDLTKQKRLRVRMK</sequence>
<dbReference type="AlphaFoldDB" id="A0A932GRQ3"/>
<proteinExistence type="predicted"/>
<comment type="caution">
    <text evidence="1">The sequence shown here is derived from an EMBL/GenBank/DDBJ whole genome shotgun (WGS) entry which is preliminary data.</text>
</comment>
<name>A0A932GRQ3_UNCTE</name>
<reference evidence="1" key="1">
    <citation type="submission" date="2020-07" db="EMBL/GenBank/DDBJ databases">
        <title>Huge and variable diversity of episymbiotic CPR bacteria and DPANN archaea in groundwater ecosystems.</title>
        <authorList>
            <person name="He C.Y."/>
            <person name="Keren R."/>
            <person name="Whittaker M."/>
            <person name="Farag I.F."/>
            <person name="Doudna J."/>
            <person name="Cate J.H.D."/>
            <person name="Banfield J.F."/>
        </authorList>
    </citation>
    <scope>NUCLEOTIDE SEQUENCE</scope>
    <source>
        <strain evidence="1">NC_groundwater_717_Ag_S-0.2um_59_8</strain>
    </source>
</reference>
<evidence type="ECO:0000313" key="1">
    <source>
        <dbReference type="EMBL" id="MBI3015829.1"/>
    </source>
</evidence>
<protein>
    <submittedName>
        <fullName evidence="1">Uncharacterized protein</fullName>
    </submittedName>
</protein>
<gene>
    <name evidence="1" type="ORF">HYY65_12425</name>
</gene>
<dbReference type="Proteomes" id="UP000741360">
    <property type="component" value="Unassembled WGS sequence"/>
</dbReference>
<organism evidence="1 2">
    <name type="scientific">Tectimicrobiota bacterium</name>
    <dbReference type="NCBI Taxonomy" id="2528274"/>
    <lineage>
        <taxon>Bacteria</taxon>
        <taxon>Pseudomonadati</taxon>
        <taxon>Nitrospinota/Tectimicrobiota group</taxon>
        <taxon>Candidatus Tectimicrobiota</taxon>
    </lineage>
</organism>
<dbReference type="EMBL" id="JACPSX010000239">
    <property type="protein sequence ID" value="MBI3015829.1"/>
    <property type="molecule type" value="Genomic_DNA"/>
</dbReference>
<accession>A0A932GRQ3</accession>
<evidence type="ECO:0000313" key="2">
    <source>
        <dbReference type="Proteomes" id="UP000741360"/>
    </source>
</evidence>